<organism evidence="2">
    <name type="scientific">Octopus bimaculoides</name>
    <name type="common">California two-spotted octopus</name>
    <dbReference type="NCBI Taxonomy" id="37653"/>
    <lineage>
        <taxon>Eukaryota</taxon>
        <taxon>Metazoa</taxon>
        <taxon>Spiralia</taxon>
        <taxon>Lophotrochozoa</taxon>
        <taxon>Mollusca</taxon>
        <taxon>Cephalopoda</taxon>
        <taxon>Coleoidea</taxon>
        <taxon>Octopodiformes</taxon>
        <taxon>Octopoda</taxon>
        <taxon>Incirrata</taxon>
        <taxon>Octopodidae</taxon>
        <taxon>Octopus</taxon>
    </lineage>
</organism>
<name>A0A0L8HE94_OCTBM</name>
<evidence type="ECO:0000256" key="1">
    <source>
        <dbReference type="SAM" id="Phobius"/>
    </source>
</evidence>
<keyword evidence="1" id="KW-0472">Membrane</keyword>
<reference evidence="2" key="1">
    <citation type="submission" date="2015-07" db="EMBL/GenBank/DDBJ databases">
        <title>MeaNS - Measles Nucleotide Surveillance Program.</title>
        <authorList>
            <person name="Tran T."/>
            <person name="Druce J."/>
        </authorList>
    </citation>
    <scope>NUCLEOTIDE SEQUENCE</scope>
    <source>
        <strain evidence="2">UCB-OBI-ISO-001</strain>
        <tissue evidence="2">Gonad</tissue>
    </source>
</reference>
<accession>A0A0L8HE94</accession>
<sequence length="98" mass="11701">MCFLYVMRSQPIKTVCHSSSWHINQWCPLPKHCYTKTKQKTTLDFTIIIFLHQVHSCFILWSIINRYDSLPLSLVALPFGLFHLIIRHYMFIMQKITS</sequence>
<dbReference type="AlphaFoldDB" id="A0A0L8HE94"/>
<feature type="transmembrane region" description="Helical" evidence="1">
    <location>
        <begin position="70"/>
        <end position="90"/>
    </location>
</feature>
<keyword evidence="1" id="KW-0812">Transmembrane</keyword>
<protein>
    <submittedName>
        <fullName evidence="2">Uncharacterized protein</fullName>
    </submittedName>
</protein>
<evidence type="ECO:0000313" key="2">
    <source>
        <dbReference type="EMBL" id="KOF87606.1"/>
    </source>
</evidence>
<keyword evidence="1" id="KW-1133">Transmembrane helix</keyword>
<gene>
    <name evidence="2" type="ORF">OCBIM_22016592mg</name>
</gene>
<feature type="transmembrane region" description="Helical" evidence="1">
    <location>
        <begin position="45"/>
        <end position="64"/>
    </location>
</feature>
<proteinExistence type="predicted"/>
<dbReference type="EMBL" id="KQ418368">
    <property type="protein sequence ID" value="KOF87606.1"/>
    <property type="molecule type" value="Genomic_DNA"/>
</dbReference>